<dbReference type="AlphaFoldDB" id="A0A2P2L8Q4"/>
<feature type="region of interest" description="Disordered" evidence="1">
    <location>
        <begin position="1"/>
        <end position="20"/>
    </location>
</feature>
<evidence type="ECO:0000313" key="2">
    <source>
        <dbReference type="EMBL" id="MBX14363.1"/>
    </source>
</evidence>
<sequence>MKGIRVPETPTLWGLGKDQM</sequence>
<dbReference type="EMBL" id="GGEC01033879">
    <property type="protein sequence ID" value="MBX14363.1"/>
    <property type="molecule type" value="Transcribed_RNA"/>
</dbReference>
<reference evidence="2" key="1">
    <citation type="submission" date="2018-02" db="EMBL/GenBank/DDBJ databases">
        <title>Rhizophora mucronata_Transcriptome.</title>
        <authorList>
            <person name="Meera S.P."/>
            <person name="Sreeshan A."/>
            <person name="Augustine A."/>
        </authorList>
    </citation>
    <scope>NUCLEOTIDE SEQUENCE</scope>
    <source>
        <tissue evidence="2">Leaf</tissue>
    </source>
</reference>
<evidence type="ECO:0000256" key="1">
    <source>
        <dbReference type="SAM" id="MobiDB-lite"/>
    </source>
</evidence>
<accession>A0A2P2L8Q4</accession>
<protein>
    <submittedName>
        <fullName evidence="2">Uncharacterized protein</fullName>
    </submittedName>
</protein>
<name>A0A2P2L8Q4_RHIMU</name>
<proteinExistence type="predicted"/>
<organism evidence="2">
    <name type="scientific">Rhizophora mucronata</name>
    <name type="common">Asiatic mangrove</name>
    <dbReference type="NCBI Taxonomy" id="61149"/>
    <lineage>
        <taxon>Eukaryota</taxon>
        <taxon>Viridiplantae</taxon>
        <taxon>Streptophyta</taxon>
        <taxon>Embryophyta</taxon>
        <taxon>Tracheophyta</taxon>
        <taxon>Spermatophyta</taxon>
        <taxon>Magnoliopsida</taxon>
        <taxon>eudicotyledons</taxon>
        <taxon>Gunneridae</taxon>
        <taxon>Pentapetalae</taxon>
        <taxon>rosids</taxon>
        <taxon>fabids</taxon>
        <taxon>Malpighiales</taxon>
        <taxon>Rhizophoraceae</taxon>
        <taxon>Rhizophora</taxon>
    </lineage>
</organism>